<sequence length="523" mass="59175">MKNKKIFWLIFIFTAIRLLLASVLELGKDEAYYYTYALHLQPNYIDHPPAVAFLIKLFSFNLLLRDEIFIRLGAIVCAAAGTFLCFRIGETIKNQRTGFFAAALYNTSIYTSVIAGTFILPDSPYVVFWLGALLVMCKMSLDISNDVRISIRKWLVFGILSGGCILCKVDGAFLWFGMLLFILISKWKYLFHPGIYLGLFVSMVIISPVIAWNMNNNFVSWNYYSSLFSPGVSVNNFIRTFLGQLIYNNPVNSFIIVTALIACFRKKIASDLTILVLLCTGLPVILLTTGMSFIVNVLPHWSGPGFLALSFLGATWLDEKVPVSDSYIPALLKYAFVVIFVVITTGSLAVRLFPGTAGEASAPDFGKDDLTLNMWGWRNFNHLFGAYRERERLKGHILPNTLVSNKWASAAQLEYYVAYPLRMELSGVGRVRDLQHFVWLNQYRPDLKKGVNALTIVPSDYTKAFMSGYEGYFKNVRLLNTFSVERNGEPARYFCLYLLEEYLQNDEAHTKTPLAENIACSRP</sequence>
<feature type="transmembrane region" description="Helical" evidence="8">
    <location>
        <begin position="330"/>
        <end position="353"/>
    </location>
</feature>
<dbReference type="Proteomes" id="UP000245647">
    <property type="component" value="Unassembled WGS sequence"/>
</dbReference>
<dbReference type="OrthoDB" id="9813729at2"/>
<evidence type="ECO:0000259" key="9">
    <source>
        <dbReference type="Pfam" id="PF13231"/>
    </source>
</evidence>
<keyword evidence="11" id="KW-1185">Reference proteome</keyword>
<proteinExistence type="predicted"/>
<keyword evidence="2" id="KW-1003">Cell membrane</keyword>
<evidence type="ECO:0000313" key="10">
    <source>
        <dbReference type="EMBL" id="PWG79852.1"/>
    </source>
</evidence>
<feature type="transmembrane region" description="Helical" evidence="8">
    <location>
        <begin position="190"/>
        <end position="212"/>
    </location>
</feature>
<protein>
    <recommendedName>
        <fullName evidence="9">Glycosyltransferase RgtA/B/C/D-like domain-containing protein</fullName>
    </recommendedName>
</protein>
<comment type="subcellular location">
    <subcellularLocation>
        <location evidence="1">Cell membrane</location>
        <topology evidence="1">Multi-pass membrane protein</topology>
    </subcellularLocation>
</comment>
<evidence type="ECO:0000256" key="3">
    <source>
        <dbReference type="ARBA" id="ARBA00022676"/>
    </source>
</evidence>
<evidence type="ECO:0000256" key="2">
    <source>
        <dbReference type="ARBA" id="ARBA00022475"/>
    </source>
</evidence>
<dbReference type="InterPro" id="IPR050297">
    <property type="entry name" value="LipidA_mod_glycosyltrf_83"/>
</dbReference>
<feature type="transmembrane region" description="Helical" evidence="8">
    <location>
        <begin position="126"/>
        <end position="143"/>
    </location>
</feature>
<dbReference type="GO" id="GO:0005886">
    <property type="term" value="C:plasma membrane"/>
    <property type="evidence" value="ECO:0007669"/>
    <property type="project" value="UniProtKB-SubCell"/>
</dbReference>
<evidence type="ECO:0000256" key="6">
    <source>
        <dbReference type="ARBA" id="ARBA00022989"/>
    </source>
</evidence>
<dbReference type="InterPro" id="IPR038731">
    <property type="entry name" value="RgtA/B/C-like"/>
</dbReference>
<evidence type="ECO:0000256" key="8">
    <source>
        <dbReference type="SAM" id="Phobius"/>
    </source>
</evidence>
<dbReference type="AlphaFoldDB" id="A0A2U2PEU5"/>
<evidence type="ECO:0000256" key="4">
    <source>
        <dbReference type="ARBA" id="ARBA00022679"/>
    </source>
</evidence>
<dbReference type="PANTHER" id="PTHR33908">
    <property type="entry name" value="MANNOSYLTRANSFERASE YKCB-RELATED"/>
    <property type="match status" value="1"/>
</dbReference>
<dbReference type="Pfam" id="PF13231">
    <property type="entry name" value="PMT_2"/>
    <property type="match status" value="1"/>
</dbReference>
<dbReference type="EMBL" id="QEAS01000012">
    <property type="protein sequence ID" value="PWG79852.1"/>
    <property type="molecule type" value="Genomic_DNA"/>
</dbReference>
<gene>
    <name evidence="10" type="ORF">DDR33_15735</name>
</gene>
<keyword evidence="7 8" id="KW-0472">Membrane</keyword>
<feature type="transmembrane region" description="Helical" evidence="8">
    <location>
        <begin position="98"/>
        <end position="120"/>
    </location>
</feature>
<dbReference type="RefSeq" id="WP_109416749.1">
    <property type="nucleotide sequence ID" value="NZ_QEAS01000012.1"/>
</dbReference>
<keyword evidence="6 8" id="KW-1133">Transmembrane helix</keyword>
<organism evidence="10 11">
    <name type="scientific">Pararcticibacter amylolyticus</name>
    <dbReference type="NCBI Taxonomy" id="2173175"/>
    <lineage>
        <taxon>Bacteria</taxon>
        <taxon>Pseudomonadati</taxon>
        <taxon>Bacteroidota</taxon>
        <taxon>Sphingobacteriia</taxon>
        <taxon>Sphingobacteriales</taxon>
        <taxon>Sphingobacteriaceae</taxon>
        <taxon>Pararcticibacter</taxon>
    </lineage>
</organism>
<dbReference type="GO" id="GO:0016763">
    <property type="term" value="F:pentosyltransferase activity"/>
    <property type="evidence" value="ECO:0007669"/>
    <property type="project" value="TreeGrafter"/>
</dbReference>
<feature type="transmembrane region" description="Helical" evidence="8">
    <location>
        <begin position="274"/>
        <end position="295"/>
    </location>
</feature>
<accession>A0A2U2PEU5</accession>
<feature type="transmembrane region" description="Helical" evidence="8">
    <location>
        <begin position="155"/>
        <end position="184"/>
    </location>
</feature>
<feature type="domain" description="Glycosyltransferase RgtA/B/C/D-like" evidence="9">
    <location>
        <begin position="46"/>
        <end position="212"/>
    </location>
</feature>
<feature type="transmembrane region" description="Helical" evidence="8">
    <location>
        <begin position="68"/>
        <end position="86"/>
    </location>
</feature>
<keyword evidence="5 8" id="KW-0812">Transmembrane</keyword>
<dbReference type="PANTHER" id="PTHR33908:SF11">
    <property type="entry name" value="MEMBRANE PROTEIN"/>
    <property type="match status" value="1"/>
</dbReference>
<evidence type="ECO:0000256" key="7">
    <source>
        <dbReference type="ARBA" id="ARBA00023136"/>
    </source>
</evidence>
<keyword evidence="3" id="KW-0328">Glycosyltransferase</keyword>
<dbReference type="GO" id="GO:0009103">
    <property type="term" value="P:lipopolysaccharide biosynthetic process"/>
    <property type="evidence" value="ECO:0007669"/>
    <property type="project" value="UniProtKB-ARBA"/>
</dbReference>
<evidence type="ECO:0000256" key="1">
    <source>
        <dbReference type="ARBA" id="ARBA00004651"/>
    </source>
</evidence>
<comment type="caution">
    <text evidence="10">The sequence shown here is derived from an EMBL/GenBank/DDBJ whole genome shotgun (WGS) entry which is preliminary data.</text>
</comment>
<reference evidence="10 11" key="1">
    <citation type="submission" date="2018-04" db="EMBL/GenBank/DDBJ databases">
        <title>Pedobacter chongqingensis sp. nov., isolated from a rottenly hemp rope.</title>
        <authorList>
            <person name="Cai Y."/>
        </authorList>
    </citation>
    <scope>NUCLEOTIDE SEQUENCE [LARGE SCALE GENOMIC DNA]</scope>
    <source>
        <strain evidence="10 11">FJ4-8</strain>
    </source>
</reference>
<keyword evidence="4" id="KW-0808">Transferase</keyword>
<name>A0A2U2PEU5_9SPHI</name>
<evidence type="ECO:0000313" key="11">
    <source>
        <dbReference type="Proteomes" id="UP000245647"/>
    </source>
</evidence>
<evidence type="ECO:0000256" key="5">
    <source>
        <dbReference type="ARBA" id="ARBA00022692"/>
    </source>
</evidence>